<feature type="region of interest" description="Disordered" evidence="1">
    <location>
        <begin position="143"/>
        <end position="167"/>
    </location>
</feature>
<feature type="region of interest" description="Disordered" evidence="1">
    <location>
        <begin position="28"/>
        <end position="47"/>
    </location>
</feature>
<feature type="region of interest" description="Disordered" evidence="1">
    <location>
        <begin position="446"/>
        <end position="466"/>
    </location>
</feature>
<comment type="caution">
    <text evidence="2">The sequence shown here is derived from an EMBL/GenBank/DDBJ whole genome shotgun (WGS) entry which is preliminary data.</text>
</comment>
<dbReference type="Proteomes" id="UP000717328">
    <property type="component" value="Unassembled WGS sequence"/>
</dbReference>
<proteinExistence type="predicted"/>
<name>A0A9P7FLJ7_9AGAR</name>
<dbReference type="AlphaFoldDB" id="A0A9P7FLJ7"/>
<feature type="region of interest" description="Disordered" evidence="1">
    <location>
        <begin position="191"/>
        <end position="231"/>
    </location>
</feature>
<reference evidence="2" key="1">
    <citation type="submission" date="2021-02" db="EMBL/GenBank/DDBJ databases">
        <authorList>
            <person name="Nieuwenhuis M."/>
            <person name="Van De Peppel L.J.J."/>
        </authorList>
    </citation>
    <scope>NUCLEOTIDE SEQUENCE</scope>
    <source>
        <strain evidence="2">D49</strain>
    </source>
</reference>
<accession>A0A9P7FLJ7</accession>
<feature type="compositionally biased region" description="Pro residues" evidence="1">
    <location>
        <begin position="149"/>
        <end position="162"/>
    </location>
</feature>
<feature type="region of interest" description="Disordered" evidence="1">
    <location>
        <begin position="319"/>
        <end position="357"/>
    </location>
</feature>
<sequence length="563" mass="58338">MLPSGARVPNNVPGKNLRDKIEGCYRRSAGQPATSPIHMSKGTDTPSTCTPSSGLAAFDLDQKIYLLEQEVQKLDSRKFAKNAPSHVSTSAPYEPPPRIHMPYAPAPVAIFQASITPWSAPTESSTTPTPVKFARASRNFKPINYPERLPTPPATIRPPPYSKPSTPRQPITIQALLIESARPVGRCTTVPTTTALPPTEPSPPFSPASLSPAVRSNPTPVKLTSSPPSFGHPGLRVPVAAPSFEHTPVSSLPSIPVSPLFVPAVSSKKNGRQPTLSCHTTTPAPDVSAGEPCRLPPVESLATVVAPANPVTPKTVAHAASHSTTTTPPPTFEEPTMPTPVPASPASITTPVPTPAADHATAATSTATIEHFTPAPFRAHRPATAAVPTTRTFEEPATTPATTPAPVFAAKTAATAALSITAHSPAESTGPVPSKTTVHAVRLTEKSARRTSASTAPTTPAPPMFKEPAMPKPILAAGTTSITTSASIPAAAIMPARSTSKNHAVAPSPAPSCAAGNISSRCVDLVLPSRIPRLKSMSAQPFGTACISTISANRIFGVAALPR</sequence>
<protein>
    <submittedName>
        <fullName evidence="2">Uncharacterized protein</fullName>
    </submittedName>
</protein>
<evidence type="ECO:0000313" key="2">
    <source>
        <dbReference type="EMBL" id="KAG5633893.1"/>
    </source>
</evidence>
<reference evidence="2" key="2">
    <citation type="submission" date="2021-10" db="EMBL/GenBank/DDBJ databases">
        <title>Phylogenomics reveals ancestral predisposition of the termite-cultivated fungus Termitomyces towards a domesticated lifestyle.</title>
        <authorList>
            <person name="Auxier B."/>
            <person name="Grum-Grzhimaylo A."/>
            <person name="Cardenas M.E."/>
            <person name="Lodge J.D."/>
            <person name="Laessoe T."/>
            <person name="Pedersen O."/>
            <person name="Smith M.E."/>
            <person name="Kuyper T.W."/>
            <person name="Franco-Molano E.A."/>
            <person name="Baroni T.J."/>
            <person name="Aanen D.K."/>
        </authorList>
    </citation>
    <scope>NUCLEOTIDE SEQUENCE</scope>
    <source>
        <strain evidence="2">D49</strain>
    </source>
</reference>
<dbReference type="EMBL" id="JABCKI010006869">
    <property type="protein sequence ID" value="KAG5633893.1"/>
    <property type="molecule type" value="Genomic_DNA"/>
</dbReference>
<feature type="region of interest" description="Disordered" evidence="1">
    <location>
        <begin position="268"/>
        <end position="290"/>
    </location>
</feature>
<feature type="compositionally biased region" description="Polar residues" evidence="1">
    <location>
        <begin position="272"/>
        <end position="283"/>
    </location>
</feature>
<organism evidence="2 3">
    <name type="scientific">Sphagnurus paluster</name>
    <dbReference type="NCBI Taxonomy" id="117069"/>
    <lineage>
        <taxon>Eukaryota</taxon>
        <taxon>Fungi</taxon>
        <taxon>Dikarya</taxon>
        <taxon>Basidiomycota</taxon>
        <taxon>Agaricomycotina</taxon>
        <taxon>Agaricomycetes</taxon>
        <taxon>Agaricomycetidae</taxon>
        <taxon>Agaricales</taxon>
        <taxon>Tricholomatineae</taxon>
        <taxon>Lyophyllaceae</taxon>
        <taxon>Sphagnurus</taxon>
    </lineage>
</organism>
<gene>
    <name evidence="2" type="ORF">H0H81_004561</name>
</gene>
<feature type="compositionally biased region" description="Pro residues" evidence="1">
    <location>
        <begin position="327"/>
        <end position="343"/>
    </location>
</feature>
<evidence type="ECO:0000256" key="1">
    <source>
        <dbReference type="SAM" id="MobiDB-lite"/>
    </source>
</evidence>
<evidence type="ECO:0000313" key="3">
    <source>
        <dbReference type="Proteomes" id="UP000717328"/>
    </source>
</evidence>
<keyword evidence="3" id="KW-1185">Reference proteome</keyword>
<feature type="compositionally biased region" description="Polar residues" evidence="1">
    <location>
        <begin position="214"/>
        <end position="228"/>
    </location>
</feature>